<evidence type="ECO:0000313" key="1">
    <source>
        <dbReference type="EMBL" id="MBW0549158.1"/>
    </source>
</evidence>
<protein>
    <submittedName>
        <fullName evidence="1">Uncharacterized protein</fullName>
    </submittedName>
</protein>
<gene>
    <name evidence="1" type="ORF">O181_088873</name>
</gene>
<sequence length="86" mass="9888">MLRWQIVIQEYRRNMTIIYKEGKSHTNSDGLSRWVLDNVKSNSAYDPEVAAEIPNHFMEIDRKNSFGFSKWEPGSGTPVTNQSGPE</sequence>
<dbReference type="Proteomes" id="UP000765509">
    <property type="component" value="Unassembled WGS sequence"/>
</dbReference>
<organism evidence="1 2">
    <name type="scientific">Austropuccinia psidii MF-1</name>
    <dbReference type="NCBI Taxonomy" id="1389203"/>
    <lineage>
        <taxon>Eukaryota</taxon>
        <taxon>Fungi</taxon>
        <taxon>Dikarya</taxon>
        <taxon>Basidiomycota</taxon>
        <taxon>Pucciniomycotina</taxon>
        <taxon>Pucciniomycetes</taxon>
        <taxon>Pucciniales</taxon>
        <taxon>Sphaerophragmiaceae</taxon>
        <taxon>Austropuccinia</taxon>
    </lineage>
</organism>
<evidence type="ECO:0000313" key="2">
    <source>
        <dbReference type="Proteomes" id="UP000765509"/>
    </source>
</evidence>
<keyword evidence="2" id="KW-1185">Reference proteome</keyword>
<proteinExistence type="predicted"/>
<dbReference type="EMBL" id="AVOT02054453">
    <property type="protein sequence ID" value="MBW0549158.1"/>
    <property type="molecule type" value="Genomic_DNA"/>
</dbReference>
<name>A0A9Q3IS92_9BASI</name>
<accession>A0A9Q3IS92</accession>
<reference evidence="1" key="1">
    <citation type="submission" date="2021-03" db="EMBL/GenBank/DDBJ databases">
        <title>Draft genome sequence of rust myrtle Austropuccinia psidii MF-1, a brazilian biotype.</title>
        <authorList>
            <person name="Quecine M.C."/>
            <person name="Pachon D.M.R."/>
            <person name="Bonatelli M.L."/>
            <person name="Correr F.H."/>
            <person name="Franceschini L.M."/>
            <person name="Leite T.F."/>
            <person name="Margarido G.R.A."/>
            <person name="Almeida C.A."/>
            <person name="Ferrarezi J.A."/>
            <person name="Labate C.A."/>
        </authorList>
    </citation>
    <scope>NUCLEOTIDE SEQUENCE</scope>
    <source>
        <strain evidence="1">MF-1</strain>
    </source>
</reference>
<comment type="caution">
    <text evidence="1">The sequence shown here is derived from an EMBL/GenBank/DDBJ whole genome shotgun (WGS) entry which is preliminary data.</text>
</comment>
<dbReference type="AlphaFoldDB" id="A0A9Q3IS92"/>